<dbReference type="InterPro" id="IPR051962">
    <property type="entry name" value="Cuticlin"/>
</dbReference>
<dbReference type="InterPro" id="IPR057475">
    <property type="entry name" value="CUT_C"/>
</dbReference>
<keyword evidence="6 8" id="KW-1133">Transmembrane helix</keyword>
<keyword evidence="3" id="KW-1003">Cell membrane</keyword>
<feature type="domain" description="VWFA" evidence="10">
    <location>
        <begin position="43"/>
        <end position="213"/>
    </location>
</feature>
<dbReference type="EMBL" id="AZBU02000005">
    <property type="protein sequence ID" value="TKR75875.1"/>
    <property type="molecule type" value="Genomic_DNA"/>
</dbReference>
<keyword evidence="13" id="KW-1185">Reference proteome</keyword>
<keyword evidence="5 9" id="KW-0732">Signal</keyword>
<dbReference type="PRINTS" id="PR00453">
    <property type="entry name" value="VWFADOMAIN"/>
</dbReference>
<dbReference type="CDD" id="cd01472">
    <property type="entry name" value="vWA_collagen"/>
    <property type="match status" value="1"/>
</dbReference>
<dbReference type="PROSITE" id="PS51034">
    <property type="entry name" value="ZP_2"/>
    <property type="match status" value="1"/>
</dbReference>
<dbReference type="PANTHER" id="PTHR22907:SF47">
    <property type="entry name" value="CUTICLIN-6"/>
    <property type="match status" value="1"/>
</dbReference>
<evidence type="ECO:0008006" key="14">
    <source>
        <dbReference type="Google" id="ProtNLM"/>
    </source>
</evidence>
<evidence type="ECO:0000259" key="11">
    <source>
        <dbReference type="PROSITE" id="PS51034"/>
    </source>
</evidence>
<dbReference type="Pfam" id="PF25057">
    <property type="entry name" value="CUT_N"/>
    <property type="match status" value="1"/>
</dbReference>
<keyword evidence="2" id="KW-0193">Cuticle</keyword>
<evidence type="ECO:0000256" key="9">
    <source>
        <dbReference type="SAM" id="SignalP"/>
    </source>
</evidence>
<dbReference type="SMART" id="SM00241">
    <property type="entry name" value="ZP"/>
    <property type="match status" value="1"/>
</dbReference>
<evidence type="ECO:0000256" key="4">
    <source>
        <dbReference type="ARBA" id="ARBA00022692"/>
    </source>
</evidence>
<accession>A0A4V6A1P5</accession>
<dbReference type="PANTHER" id="PTHR22907">
    <property type="entry name" value="GH04558P"/>
    <property type="match status" value="1"/>
</dbReference>
<dbReference type="InterPro" id="IPR001507">
    <property type="entry name" value="ZP_dom"/>
</dbReference>
<dbReference type="OrthoDB" id="6132182at2759"/>
<name>A0A4V6A1P5_STECR</name>
<evidence type="ECO:0000313" key="12">
    <source>
        <dbReference type="EMBL" id="TKR75875.1"/>
    </source>
</evidence>
<feature type="domain" description="ZP" evidence="11">
    <location>
        <begin position="230"/>
        <end position="474"/>
    </location>
</feature>
<gene>
    <name evidence="12" type="ORF">L596_017108</name>
</gene>
<dbReference type="AlphaFoldDB" id="A0A4V6A1P5"/>
<reference evidence="12 13" key="2">
    <citation type="journal article" date="2019" name="G3 (Bethesda)">
        <title>Hybrid Assembly of the Genome of the Entomopathogenic Nematode Steinernema carpocapsae Identifies the X-Chromosome.</title>
        <authorList>
            <person name="Serra L."/>
            <person name="Macchietto M."/>
            <person name="Macias-Munoz A."/>
            <person name="McGill C.J."/>
            <person name="Rodriguez I.M."/>
            <person name="Rodriguez B."/>
            <person name="Murad R."/>
            <person name="Mortazavi A."/>
        </authorList>
    </citation>
    <scope>NUCLEOTIDE SEQUENCE [LARGE SCALE GENOMIC DNA]</scope>
    <source>
        <strain evidence="12 13">ALL</strain>
    </source>
</reference>
<dbReference type="InterPro" id="IPR056953">
    <property type="entry name" value="CUT_N"/>
</dbReference>
<dbReference type="GO" id="GO:0005886">
    <property type="term" value="C:plasma membrane"/>
    <property type="evidence" value="ECO:0007669"/>
    <property type="project" value="UniProtKB-SubCell"/>
</dbReference>
<comment type="subcellular location">
    <subcellularLocation>
        <location evidence="1">Cell membrane</location>
        <topology evidence="1">Single-pass type I membrane protein</topology>
    </subcellularLocation>
</comment>
<feature type="chain" id="PRO_5020373372" description="ZP domain-containing protein" evidence="9">
    <location>
        <begin position="21"/>
        <end position="573"/>
    </location>
</feature>
<dbReference type="PROSITE" id="PS50234">
    <property type="entry name" value="VWFA"/>
    <property type="match status" value="1"/>
</dbReference>
<evidence type="ECO:0000256" key="6">
    <source>
        <dbReference type="ARBA" id="ARBA00022989"/>
    </source>
</evidence>
<evidence type="ECO:0000256" key="2">
    <source>
        <dbReference type="ARBA" id="ARBA00022460"/>
    </source>
</evidence>
<dbReference type="InterPro" id="IPR036465">
    <property type="entry name" value="vWFA_dom_sf"/>
</dbReference>
<evidence type="ECO:0000256" key="7">
    <source>
        <dbReference type="ARBA" id="ARBA00023136"/>
    </source>
</evidence>
<organism evidence="12 13">
    <name type="scientific">Steinernema carpocapsae</name>
    <name type="common">Entomopathogenic nematode</name>
    <dbReference type="NCBI Taxonomy" id="34508"/>
    <lineage>
        <taxon>Eukaryota</taxon>
        <taxon>Metazoa</taxon>
        <taxon>Ecdysozoa</taxon>
        <taxon>Nematoda</taxon>
        <taxon>Chromadorea</taxon>
        <taxon>Rhabditida</taxon>
        <taxon>Tylenchina</taxon>
        <taxon>Panagrolaimomorpha</taxon>
        <taxon>Strongyloidoidea</taxon>
        <taxon>Steinernematidae</taxon>
        <taxon>Steinernema</taxon>
    </lineage>
</organism>
<evidence type="ECO:0000256" key="3">
    <source>
        <dbReference type="ARBA" id="ARBA00022475"/>
    </source>
</evidence>
<keyword evidence="7 8" id="KW-0472">Membrane</keyword>
<reference evidence="12 13" key="1">
    <citation type="journal article" date="2015" name="Genome Biol.">
        <title>Comparative genomics of Steinernema reveals deeply conserved gene regulatory networks.</title>
        <authorList>
            <person name="Dillman A.R."/>
            <person name="Macchietto M."/>
            <person name="Porter C.F."/>
            <person name="Rogers A."/>
            <person name="Williams B."/>
            <person name="Antoshechkin I."/>
            <person name="Lee M.M."/>
            <person name="Goodwin Z."/>
            <person name="Lu X."/>
            <person name="Lewis E.E."/>
            <person name="Goodrich-Blair H."/>
            <person name="Stock S.P."/>
            <person name="Adams B.J."/>
            <person name="Sternberg P.W."/>
            <person name="Mortazavi A."/>
        </authorList>
    </citation>
    <scope>NUCLEOTIDE SEQUENCE [LARGE SCALE GENOMIC DNA]</scope>
    <source>
        <strain evidence="12 13">ALL</strain>
    </source>
</reference>
<protein>
    <recommendedName>
        <fullName evidence="14">ZP domain-containing protein</fullName>
    </recommendedName>
</protein>
<dbReference type="Gene3D" id="3.40.50.410">
    <property type="entry name" value="von Willebrand factor, type A domain"/>
    <property type="match status" value="1"/>
</dbReference>
<evidence type="ECO:0000256" key="8">
    <source>
        <dbReference type="SAM" id="Phobius"/>
    </source>
</evidence>
<dbReference type="Pfam" id="PF00092">
    <property type="entry name" value="VWA"/>
    <property type="match status" value="1"/>
</dbReference>
<dbReference type="Proteomes" id="UP000298663">
    <property type="component" value="Unassembled WGS sequence"/>
</dbReference>
<sequence length="573" mass="64049">MTFFRVSFLVTAFFTSVCLSTPIDNGLIDSEFVKECVANKAVDLLLVLDGSGSIGDETFQQQISFAIHLAQKLNVTPTGSHVGIIQYAETPQLEISLNQFTDPNQFESSARRIKYLSGATNTGQALQHALELGFQGARGGQIPKVVVVVTDGQSQDSVAEPSQRLRDAHVMVYAIGVTNLVNVHQLHQMTGNPLRVMTVESFDQLDKSLADSLTWDMCKTEFRPGTPDIICAPDRIGVRASTKKPFDGYVFVMDHFHREECRAGPEKFADPKSIGITVPFTDCDVHRYRSIEPKGIFVEVTIVFMFHSLFMTKVDQMVKIQCFYMEAEKPVSVPLEVSMITTQFREKMYEMPRCEYTLRKDTADGPLVQFASLGQSVYHRWECTEVDNKDTFGMLVHSCYVDNGYGDRVDIIDENGCGLDAVLLSTPDYDSNLRLATKPYHVFKYADRPVLQFQCQVTLCLKYDGGCDNITPPKCPETLPHHTHGGEHEHNHVKRSGRFQRGSETFDIFTKKLMVVDDEMADAIACPNSEALGSPSTSVIVVIALLSTLNLLVAGITIGFWTRRRVFKVEMNS</sequence>
<feature type="transmembrane region" description="Helical" evidence="8">
    <location>
        <begin position="539"/>
        <end position="561"/>
    </location>
</feature>
<evidence type="ECO:0000256" key="1">
    <source>
        <dbReference type="ARBA" id="ARBA00004251"/>
    </source>
</evidence>
<dbReference type="SMART" id="SM00327">
    <property type="entry name" value="VWA"/>
    <property type="match status" value="1"/>
</dbReference>
<proteinExistence type="predicted"/>
<dbReference type="Pfam" id="PF25301">
    <property type="entry name" value="CUT_C"/>
    <property type="match status" value="1"/>
</dbReference>
<dbReference type="SUPFAM" id="SSF53300">
    <property type="entry name" value="vWA-like"/>
    <property type="match status" value="1"/>
</dbReference>
<keyword evidence="4 8" id="KW-0812">Transmembrane</keyword>
<feature type="signal peptide" evidence="9">
    <location>
        <begin position="1"/>
        <end position="20"/>
    </location>
</feature>
<dbReference type="InterPro" id="IPR002035">
    <property type="entry name" value="VWF_A"/>
</dbReference>
<evidence type="ECO:0000256" key="5">
    <source>
        <dbReference type="ARBA" id="ARBA00022729"/>
    </source>
</evidence>
<dbReference type="GO" id="GO:0042302">
    <property type="term" value="F:structural constituent of cuticle"/>
    <property type="evidence" value="ECO:0007669"/>
    <property type="project" value="UniProtKB-KW"/>
</dbReference>
<comment type="caution">
    <text evidence="12">The sequence shown here is derived from an EMBL/GenBank/DDBJ whole genome shotgun (WGS) entry which is preliminary data.</text>
</comment>
<evidence type="ECO:0000313" key="13">
    <source>
        <dbReference type="Proteomes" id="UP000298663"/>
    </source>
</evidence>
<evidence type="ECO:0000259" key="10">
    <source>
        <dbReference type="PROSITE" id="PS50234"/>
    </source>
</evidence>
<dbReference type="STRING" id="34508.A0A4V6A1P5"/>